<dbReference type="InterPro" id="IPR002932">
    <property type="entry name" value="Glu_synthdom"/>
</dbReference>
<dbReference type="PIRSF" id="PIRSF500060">
    <property type="entry name" value="UCP500060"/>
    <property type="match status" value="1"/>
</dbReference>
<dbReference type="GO" id="GO:0015930">
    <property type="term" value="F:glutamate synthase activity"/>
    <property type="evidence" value="ECO:0007669"/>
    <property type="project" value="InterPro"/>
</dbReference>
<keyword evidence="3" id="KW-1133">Transmembrane helix</keyword>
<dbReference type="InterPro" id="IPR013785">
    <property type="entry name" value="Aldolase_TIM"/>
</dbReference>
<evidence type="ECO:0000313" key="5">
    <source>
        <dbReference type="EMBL" id="RPF54038.1"/>
    </source>
</evidence>
<sequence length="523" mass="58732">MTEIASLLLLVIIFVLLIIPGVFMIYGYFVDRNQKRHSVLKNYPLIGRVRYFFESIGPELRQYLFTEDNDGKPFSRKDYQNIVLPAKYKHRMVSFGSQRDFDQPGYYIKNAMFPKLAEELKVDQHEKIRSYAYKIEKEYLFSRKEYRHRKDIEPFLLDEEYTVTIGENSKNPFYVKGLIGMSGMSYGALGDRAITALSTGLGRAGGTWMNTGEGGVSDYHLKGNVDLIMQVGPGLFGVRTHDGEISWEEVKRKASVEQVKAFELKLAQGAKTRGGHVEAEKVTEEIAEIRNIQPYQTVDSPNRFKEFNDPYAMLDFIEQFRDIAEKPVGIKIVVGQQSDVEELARAIKETGKVPDFISVDGGEGGTGATYQELADSVGLPIKSAIPILHNTLTDYGVRDQVKIIASGKLFTPDRIAVALALGADLVQVARAFMVTVGCIMAQVCHTNHCPVGVATTDPKMQQALDIEEKSYRVTNYVVSIREGLYNIAAAAGLESPTLLKDEHVSYKDLYDVIYENHLMTNEK</sequence>
<keyword evidence="3" id="KW-0812">Transmembrane</keyword>
<protein>
    <submittedName>
        <fullName evidence="5">Glutamate synthase (Ferredoxin)</fullName>
    </submittedName>
</protein>
<dbReference type="AlphaFoldDB" id="A0A3N5BWB7"/>
<evidence type="ECO:0000259" key="4">
    <source>
        <dbReference type="Pfam" id="PF01645"/>
    </source>
</evidence>
<dbReference type="Proteomes" id="UP000276443">
    <property type="component" value="Unassembled WGS sequence"/>
</dbReference>
<gene>
    <name evidence="5" type="ORF">EDC24_1226</name>
</gene>
<evidence type="ECO:0000256" key="3">
    <source>
        <dbReference type="SAM" id="Phobius"/>
    </source>
</evidence>
<dbReference type="GO" id="GO:0006537">
    <property type="term" value="P:glutamate biosynthetic process"/>
    <property type="evidence" value="ECO:0007669"/>
    <property type="project" value="InterPro"/>
</dbReference>
<evidence type="ECO:0000313" key="6">
    <source>
        <dbReference type="Proteomes" id="UP000276443"/>
    </source>
</evidence>
<name>A0A3N5BWB7_9BACI</name>
<dbReference type="PIRSF" id="PIRSF006429">
    <property type="entry name" value="GOGAT_lg_2"/>
    <property type="match status" value="1"/>
</dbReference>
<comment type="similarity">
    <text evidence="1 2">Belongs to the glutamate synthase family.</text>
</comment>
<evidence type="ECO:0000256" key="2">
    <source>
        <dbReference type="PIRNR" id="PIRNR006429"/>
    </source>
</evidence>
<dbReference type="Gene3D" id="3.20.20.70">
    <property type="entry name" value="Aldolase class I"/>
    <property type="match status" value="1"/>
</dbReference>
<keyword evidence="3" id="KW-0472">Membrane</keyword>
<dbReference type="CDD" id="cd02808">
    <property type="entry name" value="GltS_FMN"/>
    <property type="match status" value="1"/>
</dbReference>
<dbReference type="PANTHER" id="PTHR43819">
    <property type="entry name" value="ARCHAEAL-TYPE GLUTAMATE SYNTHASE [NADPH]"/>
    <property type="match status" value="1"/>
</dbReference>
<evidence type="ECO:0000256" key="1">
    <source>
        <dbReference type="ARBA" id="ARBA00009716"/>
    </source>
</evidence>
<accession>A0A3N5BWB7</accession>
<organism evidence="5 6">
    <name type="scientific">Aquisalibacillus elongatus</name>
    <dbReference type="NCBI Taxonomy" id="485577"/>
    <lineage>
        <taxon>Bacteria</taxon>
        <taxon>Bacillati</taxon>
        <taxon>Bacillota</taxon>
        <taxon>Bacilli</taxon>
        <taxon>Bacillales</taxon>
        <taxon>Bacillaceae</taxon>
        <taxon>Aquisalibacillus</taxon>
    </lineage>
</organism>
<dbReference type="Pfam" id="PF01645">
    <property type="entry name" value="Glu_synthase"/>
    <property type="match status" value="1"/>
</dbReference>
<proteinExistence type="inferred from homology"/>
<feature type="transmembrane region" description="Helical" evidence="3">
    <location>
        <begin position="7"/>
        <end position="29"/>
    </location>
</feature>
<feature type="domain" description="Glutamate synthase" evidence="4">
    <location>
        <begin position="118"/>
        <end position="493"/>
    </location>
</feature>
<dbReference type="OrthoDB" id="9758182at2"/>
<keyword evidence="6" id="KW-1185">Reference proteome</keyword>
<dbReference type="RefSeq" id="WP_124220733.1">
    <property type="nucleotide sequence ID" value="NZ_RKRF01000008.1"/>
</dbReference>
<reference evidence="5 6" key="1">
    <citation type="submission" date="2018-11" db="EMBL/GenBank/DDBJ databases">
        <title>Genomic Encyclopedia of Type Strains, Phase IV (KMG-IV): sequencing the most valuable type-strain genomes for metagenomic binning, comparative biology and taxonomic classification.</title>
        <authorList>
            <person name="Goeker M."/>
        </authorList>
    </citation>
    <scope>NUCLEOTIDE SEQUENCE [LARGE SCALE GENOMIC DNA]</scope>
    <source>
        <strain evidence="5 6">DSM 18090</strain>
    </source>
</reference>
<dbReference type="EMBL" id="RKRF01000008">
    <property type="protein sequence ID" value="RPF54038.1"/>
    <property type="molecule type" value="Genomic_DNA"/>
</dbReference>
<dbReference type="PANTHER" id="PTHR43819:SF1">
    <property type="entry name" value="ARCHAEAL-TYPE GLUTAMATE SYNTHASE [NADPH]"/>
    <property type="match status" value="1"/>
</dbReference>
<dbReference type="SUPFAM" id="SSF51395">
    <property type="entry name" value="FMN-linked oxidoreductases"/>
    <property type="match status" value="1"/>
</dbReference>
<dbReference type="InterPro" id="IPR024188">
    <property type="entry name" value="GltB"/>
</dbReference>
<comment type="caution">
    <text evidence="5">The sequence shown here is derived from an EMBL/GenBank/DDBJ whole genome shotgun (WGS) entry which is preliminary data.</text>
</comment>
<dbReference type="InterPro" id="IPR027283">
    <property type="entry name" value="YerD"/>
</dbReference>